<protein>
    <submittedName>
        <fullName evidence="1">Uncharacterized protein</fullName>
    </submittedName>
</protein>
<accession>A0A433Q932</accession>
<sequence length="73" mass="7725">MTNNFQQIAIAAGGHFVPLKDGLITDMDTTLGSSANLAAVSKAITFGWYESIFNFYGDSDVKVVSSMGEQSTG</sequence>
<keyword evidence="2" id="KW-1185">Reference proteome</keyword>
<organism evidence="1 2">
    <name type="scientific">Jimgerdemannia flammicorona</name>
    <dbReference type="NCBI Taxonomy" id="994334"/>
    <lineage>
        <taxon>Eukaryota</taxon>
        <taxon>Fungi</taxon>
        <taxon>Fungi incertae sedis</taxon>
        <taxon>Mucoromycota</taxon>
        <taxon>Mucoromycotina</taxon>
        <taxon>Endogonomycetes</taxon>
        <taxon>Endogonales</taxon>
        <taxon>Endogonaceae</taxon>
        <taxon>Jimgerdemannia</taxon>
    </lineage>
</organism>
<comment type="caution">
    <text evidence="1">The sequence shown here is derived from an EMBL/GenBank/DDBJ whole genome shotgun (WGS) entry which is preliminary data.</text>
</comment>
<dbReference type="Proteomes" id="UP000274822">
    <property type="component" value="Unassembled WGS sequence"/>
</dbReference>
<evidence type="ECO:0000313" key="2">
    <source>
        <dbReference type="Proteomes" id="UP000274822"/>
    </source>
</evidence>
<reference evidence="1 2" key="1">
    <citation type="journal article" date="2018" name="New Phytol.">
        <title>Phylogenomics of Endogonaceae and evolution of mycorrhizas within Mucoromycota.</title>
        <authorList>
            <person name="Chang Y."/>
            <person name="Desiro A."/>
            <person name="Na H."/>
            <person name="Sandor L."/>
            <person name="Lipzen A."/>
            <person name="Clum A."/>
            <person name="Barry K."/>
            <person name="Grigoriev I.V."/>
            <person name="Martin F.M."/>
            <person name="Stajich J.E."/>
            <person name="Smith M.E."/>
            <person name="Bonito G."/>
            <person name="Spatafora J.W."/>
        </authorList>
    </citation>
    <scope>NUCLEOTIDE SEQUENCE [LARGE SCALE GENOMIC DNA]</scope>
    <source>
        <strain evidence="1 2">AD002</strain>
    </source>
</reference>
<name>A0A433Q932_9FUNG</name>
<proteinExistence type="predicted"/>
<dbReference type="EMBL" id="RBNJ01010807">
    <property type="protein sequence ID" value="RUS26296.1"/>
    <property type="molecule type" value="Genomic_DNA"/>
</dbReference>
<gene>
    <name evidence="1" type="ORF">BC938DRAFT_470964</name>
</gene>
<dbReference type="AlphaFoldDB" id="A0A433Q932"/>
<evidence type="ECO:0000313" key="1">
    <source>
        <dbReference type="EMBL" id="RUS26296.1"/>
    </source>
</evidence>